<comment type="caution">
    <text evidence="8">The sequence shown here is derived from an EMBL/GenBank/DDBJ whole genome shotgun (WGS) entry which is preliminary data.</text>
</comment>
<dbReference type="PANTHER" id="PTHR41694">
    <property type="entry name" value="ENDOGENOUS RETROVIRUS GROUP K MEMBER POL PROTEIN"/>
    <property type="match status" value="1"/>
</dbReference>
<keyword evidence="5" id="KW-0378">Hydrolase</keyword>
<dbReference type="InterPro" id="IPR036397">
    <property type="entry name" value="RNaseH_sf"/>
</dbReference>
<reference evidence="8" key="1">
    <citation type="submission" date="2019-04" db="EMBL/GenBank/DDBJ databases">
        <title>Genome assembly of Zosterops borbonicus 15179.</title>
        <authorList>
            <person name="Leroy T."/>
            <person name="Anselmetti Y."/>
            <person name="Tilak M.-K."/>
            <person name="Nabholz B."/>
        </authorList>
    </citation>
    <scope>NUCLEOTIDE SEQUENCE</scope>
    <source>
        <strain evidence="8">HGM_15179</strain>
        <tissue evidence="8">Muscle</tissue>
    </source>
</reference>
<evidence type="ECO:0000256" key="6">
    <source>
        <dbReference type="ARBA" id="ARBA00022918"/>
    </source>
</evidence>
<dbReference type="InterPro" id="IPR002156">
    <property type="entry name" value="RNaseH_domain"/>
</dbReference>
<evidence type="ECO:0000256" key="1">
    <source>
        <dbReference type="ARBA" id="ARBA00022679"/>
    </source>
</evidence>
<evidence type="ECO:0000256" key="4">
    <source>
        <dbReference type="ARBA" id="ARBA00022759"/>
    </source>
</evidence>
<dbReference type="AlphaFoldDB" id="A0A8K1D750"/>
<dbReference type="SUPFAM" id="SSF53098">
    <property type="entry name" value="Ribonuclease H-like"/>
    <property type="match status" value="1"/>
</dbReference>
<keyword evidence="9" id="KW-1185">Reference proteome</keyword>
<dbReference type="GO" id="GO:0004523">
    <property type="term" value="F:RNA-DNA hybrid ribonuclease activity"/>
    <property type="evidence" value="ECO:0007669"/>
    <property type="project" value="InterPro"/>
</dbReference>
<gene>
    <name evidence="8" type="ORF">HGM15179_021514</name>
</gene>
<dbReference type="Pfam" id="PF00075">
    <property type="entry name" value="RNase_H"/>
    <property type="match status" value="1"/>
</dbReference>
<accession>A0A8K1D750</accession>
<proteinExistence type="predicted"/>
<dbReference type="Proteomes" id="UP000796761">
    <property type="component" value="Unassembled WGS sequence"/>
</dbReference>
<dbReference type="GO" id="GO:0003676">
    <property type="term" value="F:nucleic acid binding"/>
    <property type="evidence" value="ECO:0007669"/>
    <property type="project" value="InterPro"/>
</dbReference>
<keyword evidence="6" id="KW-0695">RNA-directed DNA polymerase</keyword>
<evidence type="ECO:0000259" key="7">
    <source>
        <dbReference type="PROSITE" id="PS50879"/>
    </source>
</evidence>
<sequence length="318" mass="35824">AIVAVALLVEEARKVTFGASLVVYTPHDVRSILQQKAEKWLTDSRLLKYEAILISSPSLELKATSAQNPAQFMFGDTSKKLLHDYAEIVELQTKVRPDLEDQELEGGEKWFVDESAKIVEGKRKSGYAVVDGGTGKVVESGPLRHKWSAQACELYALLRALKRLKGKRGTVFTNSHYVFGVVHTFGKIWEERGLINTKRMSLIHEEIIRQILEAIREPKEIMVVHVKGHQAGLQFQTCSNNLADQEAKRAALLMVSVPEVIWEENPGVQICPSERDIERFKKMGGVLEMGKWKLPDGRELVPKSAARGILRRLHEQTH</sequence>
<keyword evidence="3" id="KW-0540">Nuclease</keyword>
<dbReference type="Gene3D" id="3.30.420.10">
    <property type="entry name" value="Ribonuclease H-like superfamily/Ribonuclease H"/>
    <property type="match status" value="1"/>
</dbReference>
<dbReference type="GO" id="GO:0003964">
    <property type="term" value="F:RNA-directed DNA polymerase activity"/>
    <property type="evidence" value="ECO:0007669"/>
    <property type="project" value="UniProtKB-KW"/>
</dbReference>
<organism evidence="8 9">
    <name type="scientific">Zosterops borbonicus</name>
    <dbReference type="NCBI Taxonomy" id="364589"/>
    <lineage>
        <taxon>Eukaryota</taxon>
        <taxon>Metazoa</taxon>
        <taxon>Chordata</taxon>
        <taxon>Craniata</taxon>
        <taxon>Vertebrata</taxon>
        <taxon>Euteleostomi</taxon>
        <taxon>Archelosauria</taxon>
        <taxon>Archosauria</taxon>
        <taxon>Dinosauria</taxon>
        <taxon>Saurischia</taxon>
        <taxon>Theropoda</taxon>
        <taxon>Coelurosauria</taxon>
        <taxon>Aves</taxon>
        <taxon>Neognathae</taxon>
        <taxon>Neoaves</taxon>
        <taxon>Telluraves</taxon>
        <taxon>Australaves</taxon>
        <taxon>Passeriformes</taxon>
        <taxon>Sylvioidea</taxon>
        <taxon>Zosteropidae</taxon>
        <taxon>Zosterops</taxon>
    </lineage>
</organism>
<feature type="domain" description="RNase H type-1" evidence="7">
    <location>
        <begin position="104"/>
        <end position="252"/>
    </location>
</feature>
<evidence type="ECO:0000313" key="8">
    <source>
        <dbReference type="EMBL" id="TRZ05593.1"/>
    </source>
</evidence>
<evidence type="ECO:0000256" key="3">
    <source>
        <dbReference type="ARBA" id="ARBA00022722"/>
    </source>
</evidence>
<evidence type="ECO:0000256" key="2">
    <source>
        <dbReference type="ARBA" id="ARBA00022695"/>
    </source>
</evidence>
<keyword evidence="2" id="KW-0548">Nucleotidyltransferase</keyword>
<keyword evidence="1" id="KW-0808">Transferase</keyword>
<evidence type="ECO:0000313" key="9">
    <source>
        <dbReference type="Proteomes" id="UP000796761"/>
    </source>
</evidence>
<keyword evidence="4" id="KW-0255">Endonuclease</keyword>
<feature type="non-terminal residue" evidence="8">
    <location>
        <position position="1"/>
    </location>
</feature>
<name>A0A8K1D750_9PASS</name>
<dbReference type="EMBL" id="SWJQ01003846">
    <property type="protein sequence ID" value="TRZ05593.1"/>
    <property type="molecule type" value="Genomic_DNA"/>
</dbReference>
<protein>
    <recommendedName>
        <fullName evidence="7">RNase H type-1 domain-containing protein</fullName>
    </recommendedName>
</protein>
<dbReference type="PANTHER" id="PTHR41694:SF5">
    <property type="entry name" value="RIBONUCLEASE H"/>
    <property type="match status" value="1"/>
</dbReference>
<dbReference type="OrthoDB" id="9906983at2759"/>
<dbReference type="PROSITE" id="PS50879">
    <property type="entry name" value="RNASE_H_1"/>
    <property type="match status" value="1"/>
</dbReference>
<dbReference type="InterPro" id="IPR012337">
    <property type="entry name" value="RNaseH-like_sf"/>
</dbReference>
<evidence type="ECO:0000256" key="5">
    <source>
        <dbReference type="ARBA" id="ARBA00022801"/>
    </source>
</evidence>